<keyword evidence="8" id="KW-0418">Kinase</keyword>
<evidence type="ECO:0000313" key="15">
    <source>
        <dbReference type="Proteomes" id="UP001165135"/>
    </source>
</evidence>
<dbReference type="SMART" id="SM00304">
    <property type="entry name" value="HAMP"/>
    <property type="match status" value="1"/>
</dbReference>
<comment type="catalytic activity">
    <reaction evidence="1">
        <text>ATP + protein L-histidine = ADP + protein N-phospho-L-histidine.</text>
        <dbReference type="EC" id="2.7.13.3"/>
    </reaction>
</comment>
<dbReference type="GO" id="GO:0046983">
    <property type="term" value="F:protein dimerization activity"/>
    <property type="evidence" value="ECO:0007669"/>
    <property type="project" value="InterPro"/>
</dbReference>
<evidence type="ECO:0000256" key="3">
    <source>
        <dbReference type="ARBA" id="ARBA00012438"/>
    </source>
</evidence>
<dbReference type="SUPFAM" id="SSF55781">
    <property type="entry name" value="GAF domain-like"/>
    <property type="match status" value="1"/>
</dbReference>
<evidence type="ECO:0000256" key="1">
    <source>
        <dbReference type="ARBA" id="ARBA00000085"/>
    </source>
</evidence>
<dbReference type="InterPro" id="IPR029016">
    <property type="entry name" value="GAF-like_dom_sf"/>
</dbReference>
<keyword evidence="6 12" id="KW-0812">Transmembrane</keyword>
<reference evidence="14" key="1">
    <citation type="submission" date="2023-03" db="EMBL/GenBank/DDBJ databases">
        <title>Actinoallomurus iriomotensis NBRC 103681.</title>
        <authorList>
            <person name="Ichikawa N."/>
            <person name="Sato H."/>
            <person name="Tonouchi N."/>
        </authorList>
    </citation>
    <scope>NUCLEOTIDE SEQUENCE</scope>
    <source>
        <strain evidence="14">NBRC 103681</strain>
    </source>
</reference>
<dbReference type="InterPro" id="IPR036890">
    <property type="entry name" value="HATPase_C_sf"/>
</dbReference>
<dbReference type="PANTHER" id="PTHR24421">
    <property type="entry name" value="NITRATE/NITRITE SENSOR PROTEIN NARX-RELATED"/>
    <property type="match status" value="1"/>
</dbReference>
<dbReference type="PROSITE" id="PS50885">
    <property type="entry name" value="HAMP"/>
    <property type="match status" value="1"/>
</dbReference>
<evidence type="ECO:0000256" key="9">
    <source>
        <dbReference type="ARBA" id="ARBA00022840"/>
    </source>
</evidence>
<keyword evidence="7" id="KW-0547">Nucleotide-binding</keyword>
<dbReference type="EC" id="2.7.13.3" evidence="3"/>
<dbReference type="Gene3D" id="3.30.565.10">
    <property type="entry name" value="Histidine kinase-like ATPase, C-terminal domain"/>
    <property type="match status" value="1"/>
</dbReference>
<dbReference type="Proteomes" id="UP001165135">
    <property type="component" value="Unassembled WGS sequence"/>
</dbReference>
<dbReference type="Gene3D" id="6.10.340.10">
    <property type="match status" value="1"/>
</dbReference>
<name>A0A9W6RC78_9ACTN</name>
<dbReference type="SMART" id="SM00387">
    <property type="entry name" value="HATPase_c"/>
    <property type="match status" value="1"/>
</dbReference>
<dbReference type="PANTHER" id="PTHR24421:SF10">
    <property type="entry name" value="NITRATE_NITRITE SENSOR PROTEIN NARQ"/>
    <property type="match status" value="1"/>
</dbReference>
<evidence type="ECO:0000256" key="11">
    <source>
        <dbReference type="ARBA" id="ARBA00023012"/>
    </source>
</evidence>
<dbReference type="GO" id="GO:0016020">
    <property type="term" value="C:membrane"/>
    <property type="evidence" value="ECO:0007669"/>
    <property type="project" value="UniProtKB-SubCell"/>
</dbReference>
<dbReference type="Pfam" id="PF07730">
    <property type="entry name" value="HisKA_3"/>
    <property type="match status" value="1"/>
</dbReference>
<organism evidence="14 15">
    <name type="scientific">Actinoallomurus iriomotensis</name>
    <dbReference type="NCBI Taxonomy" id="478107"/>
    <lineage>
        <taxon>Bacteria</taxon>
        <taxon>Bacillati</taxon>
        <taxon>Actinomycetota</taxon>
        <taxon>Actinomycetes</taxon>
        <taxon>Streptosporangiales</taxon>
        <taxon>Thermomonosporaceae</taxon>
        <taxon>Actinoallomurus</taxon>
    </lineage>
</organism>
<keyword evidence="9" id="KW-0067">ATP-binding</keyword>
<dbReference type="GO" id="GO:0000155">
    <property type="term" value="F:phosphorelay sensor kinase activity"/>
    <property type="evidence" value="ECO:0007669"/>
    <property type="project" value="InterPro"/>
</dbReference>
<comment type="subcellular location">
    <subcellularLocation>
        <location evidence="2">Membrane</location>
    </subcellularLocation>
</comment>
<dbReference type="InterPro" id="IPR003660">
    <property type="entry name" value="HAMP_dom"/>
</dbReference>
<dbReference type="SMART" id="SM00065">
    <property type="entry name" value="GAF"/>
    <property type="match status" value="1"/>
</dbReference>
<evidence type="ECO:0000259" key="13">
    <source>
        <dbReference type="PROSITE" id="PS50885"/>
    </source>
</evidence>
<dbReference type="InterPro" id="IPR003018">
    <property type="entry name" value="GAF"/>
</dbReference>
<evidence type="ECO:0000256" key="10">
    <source>
        <dbReference type="ARBA" id="ARBA00022989"/>
    </source>
</evidence>
<dbReference type="Pfam" id="PF01590">
    <property type="entry name" value="GAF"/>
    <property type="match status" value="1"/>
</dbReference>
<dbReference type="InterPro" id="IPR003594">
    <property type="entry name" value="HATPase_dom"/>
</dbReference>
<sequence length="638" mass="68593">MIIATTLFALLMAVTFVILAGAIVGLRHAATLSGRSEEVLAASDRLDRLVVELQSGARGYQITRDEVFLKPWTAARAALPAQAAEFRRLAATVDAGQAGRADAIVRAATSYLEDFSVPLVTAIQEGRQPGLRPAPAVAEGQRRVAALRSDFDRFVTVQRSLATRYEQRSMKASRRAMAMAGAAAVSSIALVLLFTAYLTRALVRPVRRASIMAADLARGELGVRMPETSLGEIGLLERAFNTMARSLETSHRRLRRIAEEQAALRRVATLVARAASPYEVFETVAAELGRILGADFVVISRFEPDRMATVVGSWKSEERAEAAPQVGSSWSLEGRSLESSVRRTGRPARLTDYQRATSGIGVWARTRGVRSGAGCPVVVEGRLWGVMIAFTTAEEPQPEGVEARMIEYTELVGTAIVNAESRAKLTAARARLVAASDETRRRIERDLHDGAQQRLVSLGLELRTAETAVPDGENVLRERLSTTVEGLSGVLEDLQEISRGLHPAILSKGGLHPAIKALARRAGVPVELELNLDRRLDDQVEVAVYYIVAEAVTNATEHASVSLVRVRLDVVDDGISLGVEDDGIGGATPGLGGSGLIGLKDRVEALGGTIESERPGGTGTTLNIRIPLWPARSSRYGP</sequence>
<feature type="domain" description="HAMP" evidence="13">
    <location>
        <begin position="200"/>
        <end position="252"/>
    </location>
</feature>
<dbReference type="CDD" id="cd06225">
    <property type="entry name" value="HAMP"/>
    <property type="match status" value="1"/>
</dbReference>
<keyword evidence="4" id="KW-0597">Phosphoprotein</keyword>
<accession>A0A9W6RC78</accession>
<keyword evidence="10 12" id="KW-1133">Transmembrane helix</keyword>
<dbReference type="InterPro" id="IPR050482">
    <property type="entry name" value="Sensor_HK_TwoCompSys"/>
</dbReference>
<gene>
    <name evidence="14" type="ORF">Airi01_014180</name>
</gene>
<dbReference type="SUPFAM" id="SSF55874">
    <property type="entry name" value="ATPase domain of HSP90 chaperone/DNA topoisomerase II/histidine kinase"/>
    <property type="match status" value="1"/>
</dbReference>
<evidence type="ECO:0000256" key="8">
    <source>
        <dbReference type="ARBA" id="ARBA00022777"/>
    </source>
</evidence>
<dbReference type="InterPro" id="IPR011712">
    <property type="entry name" value="Sig_transdc_His_kin_sub3_dim/P"/>
</dbReference>
<evidence type="ECO:0000256" key="6">
    <source>
        <dbReference type="ARBA" id="ARBA00022692"/>
    </source>
</evidence>
<dbReference type="AlphaFoldDB" id="A0A9W6RC78"/>
<evidence type="ECO:0000256" key="4">
    <source>
        <dbReference type="ARBA" id="ARBA00022553"/>
    </source>
</evidence>
<protein>
    <recommendedName>
        <fullName evidence="3">histidine kinase</fullName>
        <ecNumber evidence="3">2.7.13.3</ecNumber>
    </recommendedName>
</protein>
<proteinExistence type="predicted"/>
<evidence type="ECO:0000313" key="14">
    <source>
        <dbReference type="EMBL" id="GLY73151.1"/>
    </source>
</evidence>
<evidence type="ECO:0000256" key="5">
    <source>
        <dbReference type="ARBA" id="ARBA00022679"/>
    </source>
</evidence>
<feature type="transmembrane region" description="Helical" evidence="12">
    <location>
        <begin position="176"/>
        <end position="198"/>
    </location>
</feature>
<dbReference type="SUPFAM" id="SSF158472">
    <property type="entry name" value="HAMP domain-like"/>
    <property type="match status" value="1"/>
</dbReference>
<dbReference type="Gene3D" id="3.30.450.40">
    <property type="match status" value="1"/>
</dbReference>
<evidence type="ECO:0000256" key="12">
    <source>
        <dbReference type="SAM" id="Phobius"/>
    </source>
</evidence>
<dbReference type="CDD" id="cd16917">
    <property type="entry name" value="HATPase_UhpB-NarQ-NarX-like"/>
    <property type="match status" value="1"/>
</dbReference>
<dbReference type="Pfam" id="PF00672">
    <property type="entry name" value="HAMP"/>
    <property type="match status" value="1"/>
</dbReference>
<keyword evidence="5" id="KW-0808">Transferase</keyword>
<evidence type="ECO:0000256" key="2">
    <source>
        <dbReference type="ARBA" id="ARBA00004370"/>
    </source>
</evidence>
<dbReference type="Pfam" id="PF02518">
    <property type="entry name" value="HATPase_c"/>
    <property type="match status" value="1"/>
</dbReference>
<dbReference type="Pfam" id="PF05227">
    <property type="entry name" value="CHASE3"/>
    <property type="match status" value="1"/>
</dbReference>
<dbReference type="GO" id="GO:0005524">
    <property type="term" value="F:ATP binding"/>
    <property type="evidence" value="ECO:0007669"/>
    <property type="project" value="UniProtKB-KW"/>
</dbReference>
<dbReference type="EMBL" id="BSTJ01000001">
    <property type="protein sequence ID" value="GLY73151.1"/>
    <property type="molecule type" value="Genomic_DNA"/>
</dbReference>
<keyword evidence="12" id="KW-0472">Membrane</keyword>
<comment type="caution">
    <text evidence="14">The sequence shown here is derived from an EMBL/GenBank/DDBJ whole genome shotgun (WGS) entry which is preliminary data.</text>
</comment>
<feature type="transmembrane region" description="Helical" evidence="12">
    <location>
        <begin position="6"/>
        <end position="26"/>
    </location>
</feature>
<dbReference type="InterPro" id="IPR007891">
    <property type="entry name" value="CHASE3"/>
</dbReference>
<keyword evidence="11" id="KW-0902">Two-component regulatory system</keyword>
<dbReference type="Gene3D" id="1.20.5.1930">
    <property type="match status" value="1"/>
</dbReference>
<evidence type="ECO:0000256" key="7">
    <source>
        <dbReference type="ARBA" id="ARBA00022741"/>
    </source>
</evidence>